<feature type="region of interest" description="Disordered" evidence="1">
    <location>
        <begin position="179"/>
        <end position="202"/>
    </location>
</feature>
<feature type="compositionally biased region" description="Basic and acidic residues" evidence="1">
    <location>
        <begin position="1"/>
        <end position="12"/>
    </location>
</feature>
<feature type="region of interest" description="Disordered" evidence="1">
    <location>
        <begin position="1"/>
        <end position="159"/>
    </location>
</feature>
<dbReference type="AlphaFoldDB" id="A0A7L3FGI1"/>
<gene>
    <name evidence="2" type="primary">Gpr179</name>
    <name evidence="2" type="ORF">ZAPATR_R14707</name>
</gene>
<organism evidence="2 3">
    <name type="scientific">Zapornia atra</name>
    <name type="common">Henderson crake</name>
    <dbReference type="NCBI Taxonomy" id="2585822"/>
    <lineage>
        <taxon>Eukaryota</taxon>
        <taxon>Metazoa</taxon>
        <taxon>Chordata</taxon>
        <taxon>Craniata</taxon>
        <taxon>Vertebrata</taxon>
        <taxon>Euteleostomi</taxon>
        <taxon>Archelosauria</taxon>
        <taxon>Archosauria</taxon>
        <taxon>Dinosauria</taxon>
        <taxon>Saurischia</taxon>
        <taxon>Theropoda</taxon>
        <taxon>Coelurosauria</taxon>
        <taxon>Aves</taxon>
        <taxon>Neognathae</taxon>
        <taxon>Neoaves</taxon>
        <taxon>Gruiformes</taxon>
        <taxon>Rallidae</taxon>
        <taxon>Zapornia</taxon>
    </lineage>
</organism>
<comment type="caution">
    <text evidence="2">The sequence shown here is derived from an EMBL/GenBank/DDBJ whole genome shotgun (WGS) entry which is preliminary data.</text>
</comment>
<name>A0A7L3FGI1_9GRUI</name>
<feature type="compositionally biased region" description="Basic and acidic residues" evidence="1">
    <location>
        <begin position="107"/>
        <end position="117"/>
    </location>
</feature>
<evidence type="ECO:0000313" key="2">
    <source>
        <dbReference type="EMBL" id="NXT80024.1"/>
    </source>
</evidence>
<feature type="non-terminal residue" evidence="2">
    <location>
        <position position="202"/>
    </location>
</feature>
<keyword evidence="3" id="KW-1185">Reference proteome</keyword>
<accession>A0A7L3FGI1</accession>
<reference evidence="2 3" key="1">
    <citation type="submission" date="2019-09" db="EMBL/GenBank/DDBJ databases">
        <title>Bird 10,000 Genomes (B10K) Project - Family phase.</title>
        <authorList>
            <person name="Zhang G."/>
        </authorList>
    </citation>
    <scope>NUCLEOTIDE SEQUENCE [LARGE SCALE GENOMIC DNA]</scope>
    <source>
        <strain evidence="2">B10K-DU-011-47</strain>
        <tissue evidence="2">Mixed tissue sample</tissue>
    </source>
</reference>
<feature type="non-terminal residue" evidence="2">
    <location>
        <position position="1"/>
    </location>
</feature>
<protein>
    <submittedName>
        <fullName evidence="2">GP179 protein</fullName>
    </submittedName>
</protein>
<evidence type="ECO:0000256" key="1">
    <source>
        <dbReference type="SAM" id="MobiDB-lite"/>
    </source>
</evidence>
<feature type="compositionally biased region" description="Low complexity" evidence="1">
    <location>
        <begin position="96"/>
        <end position="106"/>
    </location>
</feature>
<proteinExistence type="predicted"/>
<sequence>SAKDKASRDRESVCPWESTDIEHHSLGYSRESTELPKATKRSESTGSTRAEVCPWESMDTELPPEQPRARSPVLPKPPSRKPQSQESLKAEVCPWEAPGAEAGGKAAVEKGSSERESVCPWESLGTEQPLEQPRARSPALPKSPSRKPQSQESLKAEVCPWELEPTDKARICPWEVAAPLPERGEAPGEVRLPPTPAQEERS</sequence>
<evidence type="ECO:0000313" key="3">
    <source>
        <dbReference type="Proteomes" id="UP000557426"/>
    </source>
</evidence>
<dbReference type="EMBL" id="VZTU01018507">
    <property type="protein sequence ID" value="NXT80024.1"/>
    <property type="molecule type" value="Genomic_DNA"/>
</dbReference>
<dbReference type="Proteomes" id="UP000557426">
    <property type="component" value="Unassembled WGS sequence"/>
</dbReference>